<dbReference type="RefSeq" id="XP_070864042.1">
    <property type="nucleotide sequence ID" value="XM_071013124.1"/>
</dbReference>
<dbReference type="GeneID" id="98127768"/>
<name>A0ABR4D4L4_9PEZI</name>
<keyword evidence="3" id="KW-1185">Reference proteome</keyword>
<sequence>MERDSFPSNLKQTPASPSISWTLASPLPVPDSVLRAVHASDQAMYPVDLPYERLRAWIGAAPDLSIYYPAAQQDPHLSPDLEPHVRTINASSTEEVPNISAGQRAKVRVGSVSNGDDTEGFTSARREPAMAGGGVVVVLPLRRRHWDDLLAGRLREAEIDPGCMFPPDRKLGEAEIGGQAVGQEEVGLHVYHVERFEDGHEEVGGGRWAAGGGSEGSQKRRPRFSEVALAEVARRAKERPAWRIVGMSALTATAAGERTFRTLGFKPTGYREVLVARDIPAASRAGADEGQRADMVCLFPGDESQLGDSAVLSTSRMVVKYDI</sequence>
<evidence type="ECO:0000256" key="1">
    <source>
        <dbReference type="SAM" id="MobiDB-lite"/>
    </source>
</evidence>
<evidence type="ECO:0000313" key="3">
    <source>
        <dbReference type="Proteomes" id="UP001600064"/>
    </source>
</evidence>
<organism evidence="2 3">
    <name type="scientific">Remersonia thermophila</name>
    <dbReference type="NCBI Taxonomy" id="72144"/>
    <lineage>
        <taxon>Eukaryota</taxon>
        <taxon>Fungi</taxon>
        <taxon>Dikarya</taxon>
        <taxon>Ascomycota</taxon>
        <taxon>Pezizomycotina</taxon>
        <taxon>Sordariomycetes</taxon>
        <taxon>Sordariomycetidae</taxon>
        <taxon>Sordariales</taxon>
        <taxon>Sordariales incertae sedis</taxon>
        <taxon>Remersonia</taxon>
    </lineage>
</organism>
<proteinExistence type="predicted"/>
<accession>A0ABR4D4L4</accession>
<evidence type="ECO:0008006" key="4">
    <source>
        <dbReference type="Google" id="ProtNLM"/>
    </source>
</evidence>
<protein>
    <recommendedName>
        <fullName evidence="4">N-acetyltransferase domain-containing protein</fullName>
    </recommendedName>
</protein>
<dbReference type="EMBL" id="JAZGUE010000006">
    <property type="protein sequence ID" value="KAL2265315.1"/>
    <property type="molecule type" value="Genomic_DNA"/>
</dbReference>
<gene>
    <name evidence="2" type="ORF">VTJ83DRAFT_6415</name>
</gene>
<feature type="region of interest" description="Disordered" evidence="1">
    <location>
        <begin position="202"/>
        <end position="222"/>
    </location>
</feature>
<evidence type="ECO:0000313" key="2">
    <source>
        <dbReference type="EMBL" id="KAL2265315.1"/>
    </source>
</evidence>
<reference evidence="2 3" key="1">
    <citation type="journal article" date="2024" name="Commun. Biol.">
        <title>Comparative genomic analysis of thermophilic fungi reveals convergent evolutionary adaptations and gene losses.</title>
        <authorList>
            <person name="Steindorff A.S."/>
            <person name="Aguilar-Pontes M.V."/>
            <person name="Robinson A.J."/>
            <person name="Andreopoulos B."/>
            <person name="LaButti K."/>
            <person name="Kuo A."/>
            <person name="Mondo S."/>
            <person name="Riley R."/>
            <person name="Otillar R."/>
            <person name="Haridas S."/>
            <person name="Lipzen A."/>
            <person name="Grimwood J."/>
            <person name="Schmutz J."/>
            <person name="Clum A."/>
            <person name="Reid I.D."/>
            <person name="Moisan M.C."/>
            <person name="Butler G."/>
            <person name="Nguyen T.T.M."/>
            <person name="Dewar K."/>
            <person name="Conant G."/>
            <person name="Drula E."/>
            <person name="Henrissat B."/>
            <person name="Hansel C."/>
            <person name="Singer S."/>
            <person name="Hutchinson M.I."/>
            <person name="de Vries R.P."/>
            <person name="Natvig D.O."/>
            <person name="Powell A.J."/>
            <person name="Tsang A."/>
            <person name="Grigoriev I.V."/>
        </authorList>
    </citation>
    <scope>NUCLEOTIDE SEQUENCE [LARGE SCALE GENOMIC DNA]</scope>
    <source>
        <strain evidence="2 3">ATCC 22073</strain>
    </source>
</reference>
<feature type="compositionally biased region" description="Gly residues" evidence="1">
    <location>
        <begin position="205"/>
        <end position="215"/>
    </location>
</feature>
<dbReference type="Proteomes" id="UP001600064">
    <property type="component" value="Unassembled WGS sequence"/>
</dbReference>
<comment type="caution">
    <text evidence="2">The sequence shown here is derived from an EMBL/GenBank/DDBJ whole genome shotgun (WGS) entry which is preliminary data.</text>
</comment>